<dbReference type="GO" id="GO:0007094">
    <property type="term" value="P:mitotic spindle assembly checkpoint signaling"/>
    <property type="evidence" value="ECO:0007669"/>
    <property type="project" value="TreeGrafter"/>
</dbReference>
<dbReference type="GO" id="GO:1990423">
    <property type="term" value="C:RZZ complex"/>
    <property type="evidence" value="ECO:0007669"/>
    <property type="project" value="TreeGrafter"/>
</dbReference>
<feature type="region of interest" description="Disordered" evidence="2">
    <location>
        <begin position="1"/>
        <end position="31"/>
    </location>
</feature>
<feature type="coiled-coil region" evidence="1">
    <location>
        <begin position="2580"/>
        <end position="2614"/>
    </location>
</feature>
<dbReference type="EMBL" id="MBFU01000764">
    <property type="protein sequence ID" value="PVZ97666.1"/>
    <property type="molecule type" value="Genomic_DNA"/>
</dbReference>
<feature type="compositionally biased region" description="Polar residues" evidence="2">
    <location>
        <begin position="1"/>
        <end position="15"/>
    </location>
</feature>
<comment type="caution">
    <text evidence="3">The sequence shown here is derived from an EMBL/GenBank/DDBJ whole genome shotgun (WGS) entry which is preliminary data.</text>
</comment>
<evidence type="ECO:0000256" key="1">
    <source>
        <dbReference type="SAM" id="Coils"/>
    </source>
</evidence>
<feature type="coiled-coil region" evidence="1">
    <location>
        <begin position="1044"/>
        <end position="1071"/>
    </location>
</feature>
<evidence type="ECO:0008006" key="5">
    <source>
        <dbReference type="Google" id="ProtNLM"/>
    </source>
</evidence>
<dbReference type="GO" id="GO:1903394">
    <property type="term" value="P:protein localization to kinetochore involved in kinetochore assembly"/>
    <property type="evidence" value="ECO:0007669"/>
    <property type="project" value="TreeGrafter"/>
</dbReference>
<dbReference type="GO" id="GO:0031267">
    <property type="term" value="F:small GTPase binding"/>
    <property type="evidence" value="ECO:0007669"/>
    <property type="project" value="TreeGrafter"/>
</dbReference>
<dbReference type="Proteomes" id="UP000245591">
    <property type="component" value="Unassembled WGS sequence"/>
</dbReference>
<protein>
    <recommendedName>
        <fullName evidence="5">RZZ complex subunit KNTC1/ROD C-terminal domain-containing protein</fullName>
    </recommendedName>
</protein>
<reference evidence="3 4" key="1">
    <citation type="journal article" date="2018" name="MBio">
        <title>Comparative Genomics Reveals the Core Gene Toolbox for the Fungus-Insect Symbiosis.</title>
        <authorList>
            <person name="Wang Y."/>
            <person name="Stata M."/>
            <person name="Wang W."/>
            <person name="Stajich J.E."/>
            <person name="White M.M."/>
            <person name="Moncalvo J.M."/>
        </authorList>
    </citation>
    <scope>NUCLEOTIDE SEQUENCE [LARGE SCALE GENOMIC DNA]</scope>
    <source>
        <strain evidence="3 4">AUS-126-30</strain>
    </source>
</reference>
<evidence type="ECO:0000256" key="2">
    <source>
        <dbReference type="SAM" id="MobiDB-lite"/>
    </source>
</evidence>
<proteinExistence type="predicted"/>
<feature type="compositionally biased region" description="Low complexity" evidence="2">
    <location>
        <begin position="16"/>
        <end position="28"/>
    </location>
</feature>
<keyword evidence="4" id="KW-1185">Reference proteome</keyword>
<evidence type="ECO:0000313" key="3">
    <source>
        <dbReference type="EMBL" id="PVZ97666.1"/>
    </source>
</evidence>
<gene>
    <name evidence="3" type="ORF">BB558_006369</name>
</gene>
<name>A0A2U1IXX0_SMIAN</name>
<sequence length="3239" mass="372981">MSNSEDSTDLDYTSQSNSNMNISPNISIDKSFDSPIQNNLIEQNSQIENDNESISYDSDQSMSEDFSNFEQQDNPVHFQPEINNEIYQQNTFSPNPEELYSDQSTSSSDEFTEDIYDSEENSNNNNDFEWRYVPIGKQDETLRFNQRLMDNIERHDWTRINPIHDSTTVLFPESKQKEAPTLNSTNSSNLDSIFSVDKNTNLSIPFKLETVGSLKKRKIQKNTNQTKISDLLNFRISLTEKEIGIGVSNQMFILSSETGSHISTIKNEKQSQAISFSKNSLFLAYGDSSGTLYILQNSTKKLLFTHKLQNTDIFNTKENEKLNGIEKTKTDTNSSLEDIKESPTIGNFVALRFISNINSRSEELIGIYTSKVANILVRFSNLLLTDLDESLSNNDINRISEIKQSIKIEIVSLNNELAQFNENYENPNTIESTQICKVTDMALLETNNELCIFISSTGKINLSVWSRNNNGITNCKEYVSSSICKYGYSQLGISSSEKYLLALYDSDEENGIDIYDSKSLILIKRYDGLKAKEMVVLSHEGWIKQYSEIVMDKKNNLSKDKFLGAKNQITNTTNSNFNIVGNEKQSQKSNESIVVVLLSNEIFGKKNKSRVLTIASLLPNVKKHFSTQVSSESSLARDLRGSGDLVEAIAFIEGIRNRREDQIYLRVLIQSAPIERFRRLLNGKQYEKAIGFAQIHGIDSSDVYISMMADLLENSEITPIESKPDNKPDSIPENELGIETDKLECSSKNISDILLDTSLENIISCAEKIQNESIVLDFLFGLGIADEKTLKLIIEYAKSRSTSEDSKEKVKKIEIFLGTFILISEDYTKLAYSKYENTDFSSCWSRFRSSSLQQLVCDFVKNKFSDHLHLHSALKIWERHLKSDEDLYKGFVDTVKLCPVSVDSKLFKNWIQQVFKLVDNVESWGKLCTWVCEYSYNMAIEIGDYKNALLILEEVFQQHKMRNKAFCLMYCEESEFFLINNSVSNRLPKFNNGKLLPPCSYIERALTVSQKKFEFESFINKNINNLSISKSTENEKTIKNRVNKEKINENSENIEMELNNLESRENEQETDDSNDGFDELDNKNIFSSLINAYELSFKLIDLEYLYEKYNLEIDLSLYEQLNPNEVSQMFFERIDDSSQIHKAYYQEFLPFIDYWESERPNRAFLLRKAYSSLKVVIDVENNSIYGSPIVPEKVVLDYCIDYMNAPSIQKQKTMKNQWEDRVVALYHCLSHESIDEFENIMNINPSHHKNISQENNGDREDIVSERIQNAQIELALEIMRRARIPWSWKIESVCQKTLETVSKASKSPEWFFESNSNTNSFQKESVYIPVSWTARKTEVQEQYRLMLLKMVLQFYRNDHLDLGFGNNDSSLRKRRTSINRNSKLQDNFNDSYFNVLTLSAELGATNAHRSHILLNSIVSCKQHPFLKNTVSDSPESNIASEYFQKRVSHLDLVLIDGLLVVDAYHNLNRDSAYESRTLELVNSCDHITTIKFLDTVNIYEANFVVDCDTDSSDDSFNLITSIFWSIYGNVINFSSNYSTILKEFKSDVSNSGLNLVDLQPISKLKKKALEISYLVLNHVEYRMNTEIIDNGKENIERYLELVEYAIRITEYTIHLLHKNHNLNKTEWKLNVEACNGTQNLYGRNTYKKKSLVIPNSYFEKNSFFTLKKKLKMFYFIKNLFCLTKTDNQKENRIEENMNSFKENLNSDEDNDIGLVVRPQEIQEFFSLDTCDLINTPSEKLNDKDIEFENNLSNTSRDSFLHNILSETLLKSKKFNHLSGFPIRKSLQRKLYELFKVLGISRLAIDLEIIKIFLEKNCDYTAALQFCETITSPNYNYDSRNLGLFKESKSKKRTYSEYTQQREISKPNDNKEILEKLQDLNYEKKSKKIKTGNQVETSFIPHSFIRGADSSETLNDLMDISYHHKSKRDDVNDKRNKSGDENQTLPKAIIIWRLITGVTSNMLKKSSYLLVQEINSVTNNTANTDEDEEWSLVFQWSEKEGSHVCKNWIEKIIDLCKLGIKYSHGVNNLVNIFLQLYSCWNLIFKTFLRTDSGEYKDLFDYENSVSKDNYQNQIEASENSNITGDTRHDSKFKERESLSHIKPKDTLGASLSEFKKYRSEIYKEVEEYNYISKNSNFTNNIKESGLVLETKPIMHLISKLVVLVALSVQEPMDGRFVESSKYLYQNMKEERQMNLSKVGINARKLLIENKHFDLAQEINTLISSANLLINTPKNLLGRMECSRNNMEHDFNVCCGVSEFFKTDLVYLNFAPCQLELYLASENQLIKSGSFSSGTKTISMDSGYIIPIGNFSDSEILVNEGDSGSEISTWESDYSNTSNLVGNLGLLTANPHQTALLSLRLALNSLPKSFQETRTTNMYKGANNTIFKYPLNTDYILSLIMSIPKKLAYSELKLAMENSYNNHTLLNQLAHMGVICAKLWDEKSILEKFKKILLASKWEQRFEILGFGKKTGILQNILAYNEENTIEPVYTVSLNSNMELEEDENPKNSTIDSNLTNEQPAEPDQLQMFYRFSNSSYQSDLKHICKNILLKNGLELLECSSFAQDFDIPKIYVLFILLELSLETQNTLIDDLKIRLEMLAQEFESLKNNQMKLKENQTNLSYKFDGVYGISELYEEYVNLLEKYAFVSGISPYNYEKILLILNFYVKSISENHLKKENSLFANNCIILLEVLKVYKRSNPPNLEELVFSAQCLGINNSQIQHILENKSISNDKKEIENSSTFYNILLDYFPEAREKLPFHRFFSSFMLENIISSYCNFSEKNIKGYIGNDKHLTQTKEFGANSWNFLPHSDIHKGKNIHNRTTIEPKQLKEANSGFFKNQSLSTENDSESSFGFDPWDVLYPELSVETISLLLSFALPLEISEDDFYINLVHSLLNNMLCHGEESRSSASKQHENQVYSKIEYLVSQIKNSESSIATAQHVAEQLPVSIEKTLAYRLCIKLLRKWTNSLKRSSNERKDVLLEKGESLVNILSSSLSNVQSLLLVKEYELSNCYFDLLNEVINSESGIESYIVHLYKSMDYGVTDDKIASEIRNSNENHQFYFISDFGNVERMHCFADTICSYYEENASTLRMQLLKDMLTEPIILDYFPRIMEAEDGTNTMLLPSCKLQLATKNVISHEFKLRSRIISILQAFSVESPRKLVMLLLKFAYEKQSFIIVRTLPVLGFSKNTGRIETQKSTKKAFLSSGVRLRALEILISVSTPTEISKVQSLSLIKNEVFMA</sequence>
<organism evidence="3 4">
    <name type="scientific">Smittium angustum</name>
    <dbReference type="NCBI Taxonomy" id="133377"/>
    <lineage>
        <taxon>Eukaryota</taxon>
        <taxon>Fungi</taxon>
        <taxon>Fungi incertae sedis</taxon>
        <taxon>Zoopagomycota</taxon>
        <taxon>Kickxellomycotina</taxon>
        <taxon>Harpellomycetes</taxon>
        <taxon>Harpellales</taxon>
        <taxon>Legeriomycetaceae</taxon>
        <taxon>Smittium</taxon>
    </lineage>
</organism>
<dbReference type="InterPro" id="IPR036322">
    <property type="entry name" value="WD40_repeat_dom_sf"/>
</dbReference>
<dbReference type="SUPFAM" id="SSF50978">
    <property type="entry name" value="WD40 repeat-like"/>
    <property type="match status" value="1"/>
</dbReference>
<keyword evidence="1" id="KW-0175">Coiled coil</keyword>
<dbReference type="GO" id="GO:0005737">
    <property type="term" value="C:cytoplasm"/>
    <property type="evidence" value="ECO:0007669"/>
    <property type="project" value="TreeGrafter"/>
</dbReference>
<dbReference type="InterPro" id="IPR052802">
    <property type="entry name" value="KNTC1"/>
</dbReference>
<dbReference type="GO" id="GO:0000070">
    <property type="term" value="P:mitotic sister chromatid segregation"/>
    <property type="evidence" value="ECO:0007669"/>
    <property type="project" value="TreeGrafter"/>
</dbReference>
<accession>A0A2U1IXX0</accession>
<evidence type="ECO:0000313" key="4">
    <source>
        <dbReference type="Proteomes" id="UP000245591"/>
    </source>
</evidence>
<dbReference type="PANTHER" id="PTHR15688">
    <property type="entry name" value="KINETOCHORE-ASSOCIATED PROTEIN 1"/>
    <property type="match status" value="1"/>
</dbReference>
<feature type="region of interest" description="Disordered" evidence="2">
    <location>
        <begin position="43"/>
        <end position="65"/>
    </location>
</feature>
<dbReference type="PANTHER" id="PTHR15688:SF1">
    <property type="entry name" value="KINETOCHORE-ASSOCIATED PROTEIN 1"/>
    <property type="match status" value="1"/>
</dbReference>
<dbReference type="GO" id="GO:0005828">
    <property type="term" value="C:kinetochore microtubule"/>
    <property type="evidence" value="ECO:0007669"/>
    <property type="project" value="TreeGrafter"/>
</dbReference>